<evidence type="ECO:0000256" key="1">
    <source>
        <dbReference type="SAM" id="MobiDB-lite"/>
    </source>
</evidence>
<keyword evidence="3" id="KW-1185">Reference proteome</keyword>
<organism evidence="2 3">
    <name type="scientific">Daphnia pulex</name>
    <name type="common">Water flea</name>
    <dbReference type="NCBI Taxonomy" id="6669"/>
    <lineage>
        <taxon>Eukaryota</taxon>
        <taxon>Metazoa</taxon>
        <taxon>Ecdysozoa</taxon>
        <taxon>Arthropoda</taxon>
        <taxon>Crustacea</taxon>
        <taxon>Branchiopoda</taxon>
        <taxon>Diplostraca</taxon>
        <taxon>Cladocera</taxon>
        <taxon>Anomopoda</taxon>
        <taxon>Daphniidae</taxon>
        <taxon>Daphnia</taxon>
    </lineage>
</organism>
<dbReference type="Proteomes" id="UP000000305">
    <property type="component" value="Unassembled WGS sequence"/>
</dbReference>
<proteinExistence type="predicted"/>
<feature type="region of interest" description="Disordered" evidence="1">
    <location>
        <begin position="1"/>
        <end position="20"/>
    </location>
</feature>
<dbReference type="HOGENOM" id="CLU_1556820_0_0_1"/>
<sequence length="172" mass="19562">MPEEPQRRSRSRSASIEELEPTEEILLPPSKIFRLDRTRSRELRGWMTSQLKSAESKQIREDFFRHLTRRHSIYRRQSFRTRGVWHSLWPFLSEADGSGSVGCSIMTKTVNPGPIEQWSTLSLDETGSVMVGCIWCLTLPQGSSYVFVVKSMIRVTCNTSTGFLFGGGLISS</sequence>
<gene>
    <name evidence="2" type="ORF">DAPPUDRAFT_113633</name>
</gene>
<dbReference type="InParanoid" id="E9HFK9"/>
<dbReference type="AlphaFoldDB" id="E9HFK9"/>
<protein>
    <submittedName>
        <fullName evidence="2">Uncharacterized protein</fullName>
    </submittedName>
</protein>
<dbReference type="EMBL" id="GL732636">
    <property type="protein sequence ID" value="EFX69487.1"/>
    <property type="molecule type" value="Genomic_DNA"/>
</dbReference>
<evidence type="ECO:0000313" key="3">
    <source>
        <dbReference type="Proteomes" id="UP000000305"/>
    </source>
</evidence>
<evidence type="ECO:0000313" key="2">
    <source>
        <dbReference type="EMBL" id="EFX69487.1"/>
    </source>
</evidence>
<accession>E9HFK9</accession>
<dbReference type="KEGG" id="dpx:DAPPUDRAFT_113633"/>
<reference evidence="2 3" key="1">
    <citation type="journal article" date="2011" name="Science">
        <title>The ecoresponsive genome of Daphnia pulex.</title>
        <authorList>
            <person name="Colbourne J.K."/>
            <person name="Pfrender M.E."/>
            <person name="Gilbert D."/>
            <person name="Thomas W.K."/>
            <person name="Tucker A."/>
            <person name="Oakley T.H."/>
            <person name="Tokishita S."/>
            <person name="Aerts A."/>
            <person name="Arnold G.J."/>
            <person name="Basu M.K."/>
            <person name="Bauer D.J."/>
            <person name="Caceres C.E."/>
            <person name="Carmel L."/>
            <person name="Casola C."/>
            <person name="Choi J.H."/>
            <person name="Detter J.C."/>
            <person name="Dong Q."/>
            <person name="Dusheyko S."/>
            <person name="Eads B.D."/>
            <person name="Frohlich T."/>
            <person name="Geiler-Samerotte K.A."/>
            <person name="Gerlach D."/>
            <person name="Hatcher P."/>
            <person name="Jogdeo S."/>
            <person name="Krijgsveld J."/>
            <person name="Kriventseva E.V."/>
            <person name="Kultz D."/>
            <person name="Laforsch C."/>
            <person name="Lindquist E."/>
            <person name="Lopez J."/>
            <person name="Manak J.R."/>
            <person name="Muller J."/>
            <person name="Pangilinan J."/>
            <person name="Patwardhan R.P."/>
            <person name="Pitluck S."/>
            <person name="Pritham E.J."/>
            <person name="Rechtsteiner A."/>
            <person name="Rho M."/>
            <person name="Rogozin I.B."/>
            <person name="Sakarya O."/>
            <person name="Salamov A."/>
            <person name="Schaack S."/>
            <person name="Shapiro H."/>
            <person name="Shiga Y."/>
            <person name="Skalitzky C."/>
            <person name="Smith Z."/>
            <person name="Souvorov A."/>
            <person name="Sung W."/>
            <person name="Tang Z."/>
            <person name="Tsuchiya D."/>
            <person name="Tu H."/>
            <person name="Vos H."/>
            <person name="Wang M."/>
            <person name="Wolf Y.I."/>
            <person name="Yamagata H."/>
            <person name="Yamada T."/>
            <person name="Ye Y."/>
            <person name="Shaw J.R."/>
            <person name="Andrews J."/>
            <person name="Crease T.J."/>
            <person name="Tang H."/>
            <person name="Lucas S.M."/>
            <person name="Robertson H.M."/>
            <person name="Bork P."/>
            <person name="Koonin E.V."/>
            <person name="Zdobnov E.M."/>
            <person name="Grigoriev I.V."/>
            <person name="Lynch M."/>
            <person name="Boore J.L."/>
        </authorList>
    </citation>
    <scope>NUCLEOTIDE SEQUENCE [LARGE SCALE GENOMIC DNA]</scope>
</reference>
<name>E9HFK9_DAPPU</name>